<protein>
    <submittedName>
        <fullName evidence="1">MYND-type domain-containing protein</fullName>
    </submittedName>
</protein>
<dbReference type="EMBL" id="BLLF01000008">
    <property type="protein sequence ID" value="GFH05763.1"/>
    <property type="molecule type" value="Genomic_DNA"/>
</dbReference>
<evidence type="ECO:0000313" key="1">
    <source>
        <dbReference type="EMBL" id="GFH05763.1"/>
    </source>
</evidence>
<dbReference type="AlphaFoldDB" id="A0A699Y6U1"/>
<reference evidence="1 2" key="1">
    <citation type="submission" date="2020-02" db="EMBL/GenBank/DDBJ databases">
        <title>Draft genome sequence of Haematococcus lacustris strain NIES-144.</title>
        <authorList>
            <person name="Morimoto D."/>
            <person name="Nakagawa S."/>
            <person name="Yoshida T."/>
            <person name="Sawayama S."/>
        </authorList>
    </citation>
    <scope>NUCLEOTIDE SEQUENCE [LARGE SCALE GENOMIC DNA]</scope>
    <source>
        <strain evidence="1 2">NIES-144</strain>
    </source>
</reference>
<sequence>MPALAGLLLWWPGPGVSPSAAQVRSGLAQAAQGRAPPQPRQAAMPLTVMPFTPDCLDISRLRPLDLSSGTQLLVNHMVAMATRQQKEQLANNNFNHGDAETELREIIKSLFVRAAAGVRFLGVENMAGQPLPEGYSAELFILLHLPILEGPDGGPILPITVVDNRLDLTLLKSGRVDINRNMNDFQQYMMPYIPQDEPFHTLKCTHRDVLMLLRRMIFRNALRCKPTSSQKRCLPQLFNDPAMSPWFASYLSPRYAEHLGERGQGRAGAA</sequence>
<organism evidence="1 2">
    <name type="scientific">Haematococcus lacustris</name>
    <name type="common">Green alga</name>
    <name type="synonym">Haematococcus pluvialis</name>
    <dbReference type="NCBI Taxonomy" id="44745"/>
    <lineage>
        <taxon>Eukaryota</taxon>
        <taxon>Viridiplantae</taxon>
        <taxon>Chlorophyta</taxon>
        <taxon>core chlorophytes</taxon>
        <taxon>Chlorophyceae</taxon>
        <taxon>CS clade</taxon>
        <taxon>Chlamydomonadales</taxon>
        <taxon>Haematococcaceae</taxon>
        <taxon>Haematococcus</taxon>
    </lineage>
</organism>
<evidence type="ECO:0000313" key="2">
    <source>
        <dbReference type="Proteomes" id="UP000485058"/>
    </source>
</evidence>
<proteinExistence type="predicted"/>
<name>A0A699Y6U1_HAELA</name>
<keyword evidence="2" id="KW-1185">Reference proteome</keyword>
<accession>A0A699Y6U1</accession>
<dbReference type="Proteomes" id="UP000485058">
    <property type="component" value="Unassembled WGS sequence"/>
</dbReference>
<comment type="caution">
    <text evidence="1">The sequence shown here is derived from an EMBL/GenBank/DDBJ whole genome shotgun (WGS) entry which is preliminary data.</text>
</comment>
<gene>
    <name evidence="1" type="ORF">HaLaN_00277</name>
</gene>